<accession>A0A3M7P7B1</accession>
<proteinExistence type="predicted"/>
<keyword evidence="2" id="KW-1185">Reference proteome</keyword>
<dbReference type="EMBL" id="REGN01012944">
    <property type="protein sequence ID" value="RMZ94584.1"/>
    <property type="molecule type" value="Genomic_DNA"/>
</dbReference>
<reference evidence="1 2" key="1">
    <citation type="journal article" date="2018" name="Sci. Rep.">
        <title>Genomic signatures of local adaptation to the degree of environmental predictability in rotifers.</title>
        <authorList>
            <person name="Franch-Gras L."/>
            <person name="Hahn C."/>
            <person name="Garcia-Roger E.M."/>
            <person name="Carmona M.J."/>
            <person name="Serra M."/>
            <person name="Gomez A."/>
        </authorList>
    </citation>
    <scope>NUCLEOTIDE SEQUENCE [LARGE SCALE GENOMIC DNA]</scope>
    <source>
        <strain evidence="1">HYR1</strain>
    </source>
</reference>
<comment type="caution">
    <text evidence="1">The sequence shown here is derived from an EMBL/GenBank/DDBJ whole genome shotgun (WGS) entry which is preliminary data.</text>
</comment>
<name>A0A3M7P7B1_BRAPC</name>
<dbReference type="Proteomes" id="UP000276133">
    <property type="component" value="Unassembled WGS sequence"/>
</dbReference>
<organism evidence="1 2">
    <name type="scientific">Brachionus plicatilis</name>
    <name type="common">Marine rotifer</name>
    <name type="synonym">Brachionus muelleri</name>
    <dbReference type="NCBI Taxonomy" id="10195"/>
    <lineage>
        <taxon>Eukaryota</taxon>
        <taxon>Metazoa</taxon>
        <taxon>Spiralia</taxon>
        <taxon>Gnathifera</taxon>
        <taxon>Rotifera</taxon>
        <taxon>Eurotatoria</taxon>
        <taxon>Monogononta</taxon>
        <taxon>Pseudotrocha</taxon>
        <taxon>Ploima</taxon>
        <taxon>Brachionidae</taxon>
        <taxon>Brachionus</taxon>
    </lineage>
</organism>
<protein>
    <submittedName>
        <fullName evidence="1">Uncharacterized protein</fullName>
    </submittedName>
</protein>
<dbReference type="AlphaFoldDB" id="A0A3M7P7B1"/>
<feature type="non-terminal residue" evidence="1">
    <location>
        <position position="1"/>
    </location>
</feature>
<evidence type="ECO:0000313" key="2">
    <source>
        <dbReference type="Proteomes" id="UP000276133"/>
    </source>
</evidence>
<gene>
    <name evidence="1" type="ORF">BpHYR1_038044</name>
</gene>
<sequence length="32" mass="3561">VGYGQDKSVHYTDDFLRSFDRSTGGLIFGPPK</sequence>
<evidence type="ECO:0000313" key="1">
    <source>
        <dbReference type="EMBL" id="RMZ94584.1"/>
    </source>
</evidence>